<dbReference type="Proteomes" id="UP000799537">
    <property type="component" value="Unassembled WGS sequence"/>
</dbReference>
<dbReference type="Gene3D" id="3.40.50.1820">
    <property type="entry name" value="alpha/beta hydrolase"/>
    <property type="match status" value="1"/>
</dbReference>
<dbReference type="SUPFAM" id="SSF53474">
    <property type="entry name" value="alpha/beta-Hydrolases"/>
    <property type="match status" value="1"/>
</dbReference>
<dbReference type="PANTHER" id="PTHR48081:SF3">
    <property type="entry name" value="ALPHA_BETA HYDROLASE FOLD-3 DOMAIN-CONTAINING PROTEIN"/>
    <property type="match status" value="1"/>
</dbReference>
<dbReference type="EMBL" id="ML993617">
    <property type="protein sequence ID" value="KAF2161852.1"/>
    <property type="molecule type" value="Genomic_DNA"/>
</dbReference>
<protein>
    <submittedName>
        <fullName evidence="2">Uncharacterized protein</fullName>
    </submittedName>
</protein>
<sequence>MTTSNSIDGATVAPRFAPFNIISLDYKQVKGVGIPLSILIPKQLKKGKHPIANGPSPSPSPTISLAPDYRLLPSSNGLDILSDAEDFYTWLFSPNTLTAHLPAGILPDLTSVLVTGESAGGWHALQAGLLHPSRITAIIAHYPMIDLASPHFSQPPPPNHPKQIFSPPQPQADPSLLITYLSTLSGQEIIPNRIPPDGDINVLIMLQQGLYPHYFGTDPRLYPLEVLERVEGFPPMWVLHGEGDSVVPVEGTRRFVEAFEAKARGREAWGPLFVSYKEGAEHGFDLGDDGVGWREEGIRFIERFWPVREEE</sequence>
<organism evidence="2 3">
    <name type="scientific">Zasmidium cellare ATCC 36951</name>
    <dbReference type="NCBI Taxonomy" id="1080233"/>
    <lineage>
        <taxon>Eukaryota</taxon>
        <taxon>Fungi</taxon>
        <taxon>Dikarya</taxon>
        <taxon>Ascomycota</taxon>
        <taxon>Pezizomycotina</taxon>
        <taxon>Dothideomycetes</taxon>
        <taxon>Dothideomycetidae</taxon>
        <taxon>Mycosphaerellales</taxon>
        <taxon>Mycosphaerellaceae</taxon>
        <taxon>Zasmidium</taxon>
    </lineage>
</organism>
<evidence type="ECO:0000256" key="1">
    <source>
        <dbReference type="ARBA" id="ARBA00022801"/>
    </source>
</evidence>
<dbReference type="InterPro" id="IPR029058">
    <property type="entry name" value="AB_hydrolase_fold"/>
</dbReference>
<name>A0A6A6C7H6_ZASCE</name>
<proteinExistence type="predicted"/>
<dbReference type="GO" id="GO:0016787">
    <property type="term" value="F:hydrolase activity"/>
    <property type="evidence" value="ECO:0007669"/>
    <property type="project" value="UniProtKB-KW"/>
</dbReference>
<dbReference type="InterPro" id="IPR050300">
    <property type="entry name" value="GDXG_lipolytic_enzyme"/>
</dbReference>
<keyword evidence="3" id="KW-1185">Reference proteome</keyword>
<dbReference type="PANTHER" id="PTHR48081">
    <property type="entry name" value="AB HYDROLASE SUPERFAMILY PROTEIN C4A8.06C"/>
    <property type="match status" value="1"/>
</dbReference>
<dbReference type="AlphaFoldDB" id="A0A6A6C7H6"/>
<dbReference type="OrthoDB" id="19653at2759"/>
<reference evidence="2" key="1">
    <citation type="journal article" date="2020" name="Stud. Mycol.">
        <title>101 Dothideomycetes genomes: a test case for predicting lifestyles and emergence of pathogens.</title>
        <authorList>
            <person name="Haridas S."/>
            <person name="Albert R."/>
            <person name="Binder M."/>
            <person name="Bloem J."/>
            <person name="Labutti K."/>
            <person name="Salamov A."/>
            <person name="Andreopoulos B."/>
            <person name="Baker S."/>
            <person name="Barry K."/>
            <person name="Bills G."/>
            <person name="Bluhm B."/>
            <person name="Cannon C."/>
            <person name="Castanera R."/>
            <person name="Culley D."/>
            <person name="Daum C."/>
            <person name="Ezra D."/>
            <person name="Gonzalez J."/>
            <person name="Henrissat B."/>
            <person name="Kuo A."/>
            <person name="Liang C."/>
            <person name="Lipzen A."/>
            <person name="Lutzoni F."/>
            <person name="Magnuson J."/>
            <person name="Mondo S."/>
            <person name="Nolan M."/>
            <person name="Ohm R."/>
            <person name="Pangilinan J."/>
            <person name="Park H.-J."/>
            <person name="Ramirez L."/>
            <person name="Alfaro M."/>
            <person name="Sun H."/>
            <person name="Tritt A."/>
            <person name="Yoshinaga Y."/>
            <person name="Zwiers L.-H."/>
            <person name="Turgeon B."/>
            <person name="Goodwin S."/>
            <person name="Spatafora J."/>
            <person name="Crous P."/>
            <person name="Grigoriev I."/>
        </authorList>
    </citation>
    <scope>NUCLEOTIDE SEQUENCE</scope>
    <source>
        <strain evidence="2">ATCC 36951</strain>
    </source>
</reference>
<evidence type="ECO:0000313" key="2">
    <source>
        <dbReference type="EMBL" id="KAF2161852.1"/>
    </source>
</evidence>
<keyword evidence="1" id="KW-0378">Hydrolase</keyword>
<dbReference type="RefSeq" id="XP_033662741.1">
    <property type="nucleotide sequence ID" value="XM_033808781.1"/>
</dbReference>
<evidence type="ECO:0000313" key="3">
    <source>
        <dbReference type="Proteomes" id="UP000799537"/>
    </source>
</evidence>
<accession>A0A6A6C7H6</accession>
<gene>
    <name evidence="2" type="ORF">M409DRAFT_27908</name>
</gene>
<dbReference type="GeneID" id="54562053"/>